<evidence type="ECO:0000313" key="2">
    <source>
        <dbReference type="Proteomes" id="UP000033434"/>
    </source>
</evidence>
<comment type="caution">
    <text evidence="1">The sequence shown here is derived from an EMBL/GenBank/DDBJ whole genome shotgun (WGS) entry which is preliminary data.</text>
</comment>
<dbReference type="Proteomes" id="UP000033434">
    <property type="component" value="Unassembled WGS sequence"/>
</dbReference>
<reference evidence="1 2" key="1">
    <citation type="journal article" date="2015" name="BMC Genomics">
        <title>Genome mining reveals unlocked bioactive potential of marine Gram-negative bacteria.</title>
        <authorList>
            <person name="Machado H."/>
            <person name="Sonnenschein E.C."/>
            <person name="Melchiorsen J."/>
            <person name="Gram L."/>
        </authorList>
    </citation>
    <scope>NUCLEOTIDE SEQUENCE [LARGE SCALE GENOMIC DNA]</scope>
    <source>
        <strain evidence="1 2">S4054</strain>
    </source>
</reference>
<accession>A0A0F6AI37</accession>
<evidence type="ECO:0008006" key="3">
    <source>
        <dbReference type="Google" id="ProtNLM"/>
    </source>
</evidence>
<sequence>MKLDPVIKTIISMKNIDRFSVTEIRTAYLALMSDEELDSQKIRQFIYDDLHKLVKRGWLVKKTASNGKESRFTKTEAFDPELIAEELEQPFTKPNSKLSETIKSLYLDLSALNADLLQCMGALDSFLNLKQQHPELSDEFNEFIHSTKEQKHILKGKIAATEEILKKLKEKK</sequence>
<dbReference type="RefSeq" id="WP_046354519.1">
    <property type="nucleotide sequence ID" value="NZ_AUXW01000057.1"/>
</dbReference>
<name>A0A0F6AI37_9GAMM</name>
<dbReference type="EMBL" id="AUXW01000057">
    <property type="protein sequence ID" value="KKE85446.1"/>
    <property type="molecule type" value="Genomic_DNA"/>
</dbReference>
<protein>
    <recommendedName>
        <fullName evidence="3">Transcriptional regulator VspR</fullName>
    </recommendedName>
</protein>
<dbReference type="AlphaFoldDB" id="A0A0F6AI37"/>
<gene>
    <name evidence="1" type="ORF">N479_05430</name>
</gene>
<evidence type="ECO:0000313" key="1">
    <source>
        <dbReference type="EMBL" id="KKE85446.1"/>
    </source>
</evidence>
<dbReference type="PATRIC" id="fig|1129367.4.peg.676"/>
<proteinExistence type="predicted"/>
<organism evidence="1 2">
    <name type="scientific">Pseudoalteromonas luteoviolacea S4054</name>
    <dbReference type="NCBI Taxonomy" id="1129367"/>
    <lineage>
        <taxon>Bacteria</taxon>
        <taxon>Pseudomonadati</taxon>
        <taxon>Pseudomonadota</taxon>
        <taxon>Gammaproteobacteria</taxon>
        <taxon>Alteromonadales</taxon>
        <taxon>Pseudoalteromonadaceae</taxon>
        <taxon>Pseudoalteromonas</taxon>
    </lineage>
</organism>